<dbReference type="InterPro" id="IPR036390">
    <property type="entry name" value="WH_DNA-bd_sf"/>
</dbReference>
<dbReference type="RefSeq" id="WP_015712132.1">
    <property type="nucleotide sequence ID" value="NC_015577.1"/>
</dbReference>
<keyword evidence="2" id="KW-0804">Transcription</keyword>
<dbReference type="Proteomes" id="UP000009222">
    <property type="component" value="Chromosome"/>
</dbReference>
<feature type="domain" description="HTH deoR-type" evidence="3">
    <location>
        <begin position="3"/>
        <end position="58"/>
    </location>
</feature>
<dbReference type="FunCoup" id="F5Y7S8">
    <property type="interactions" value="47"/>
</dbReference>
<gene>
    <name evidence="4" type="ordered locus">TREAZ_3440</name>
</gene>
<dbReference type="PROSITE" id="PS51000">
    <property type="entry name" value="HTH_DEOR_2"/>
    <property type="match status" value="1"/>
</dbReference>
<proteinExistence type="predicted"/>
<evidence type="ECO:0000313" key="5">
    <source>
        <dbReference type="Proteomes" id="UP000009222"/>
    </source>
</evidence>
<sequence length="263" mass="28656">MESGVRERIIIDSLLEKGAISVADLSRDLEVSEVTIRSDLNSLEKKGLLNRVHGGAVTALHPHILERQNLRIEEKHNIARSAAGLVQSGDTIMVEAGTTPALVCRYLGGKRDIHVITNSVLAFQAAKNNPSLKITLCGGEFRSSTESFVGPIAEETIGRFNVRFAFVGTDGFSARQGITTHLLEGGEIIKVMKTRALKTILITDSTKYDQAGPVTIMPLSGVDGIITDAEMPPEAAAEMKEDSRILQIEEEKDAAVLRYWFTK</sequence>
<evidence type="ECO:0000313" key="4">
    <source>
        <dbReference type="EMBL" id="AEF80937.1"/>
    </source>
</evidence>
<keyword evidence="1" id="KW-0805">Transcription regulation</keyword>
<evidence type="ECO:0000256" key="1">
    <source>
        <dbReference type="ARBA" id="ARBA00023015"/>
    </source>
</evidence>
<dbReference type="HOGENOM" id="CLU_060699_0_1_12"/>
<dbReference type="PRINTS" id="PR00037">
    <property type="entry name" value="HTHLACR"/>
</dbReference>
<dbReference type="eggNOG" id="COG1349">
    <property type="taxonomic scope" value="Bacteria"/>
</dbReference>
<dbReference type="PANTHER" id="PTHR30363:SF44">
    <property type="entry name" value="AGA OPERON TRANSCRIPTIONAL REPRESSOR-RELATED"/>
    <property type="match status" value="1"/>
</dbReference>
<dbReference type="SMART" id="SM01134">
    <property type="entry name" value="DeoRC"/>
    <property type="match status" value="1"/>
</dbReference>
<evidence type="ECO:0000259" key="3">
    <source>
        <dbReference type="PROSITE" id="PS51000"/>
    </source>
</evidence>
<dbReference type="Pfam" id="PF00455">
    <property type="entry name" value="DeoRC"/>
    <property type="match status" value="1"/>
</dbReference>
<dbReference type="Gene3D" id="3.40.50.1360">
    <property type="match status" value="1"/>
</dbReference>
<dbReference type="InterPro" id="IPR036388">
    <property type="entry name" value="WH-like_DNA-bd_sf"/>
</dbReference>
<dbReference type="InterPro" id="IPR011991">
    <property type="entry name" value="ArsR-like_HTH"/>
</dbReference>
<reference evidence="5" key="1">
    <citation type="submission" date="2009-12" db="EMBL/GenBank/DDBJ databases">
        <title>Complete sequence of Treponema azotonutricium strain ZAS-9.</title>
        <authorList>
            <person name="Tetu S.G."/>
            <person name="Matson E."/>
            <person name="Ren Q."/>
            <person name="Seshadri R."/>
            <person name="Elbourne L."/>
            <person name="Hassan K.A."/>
            <person name="Durkin A."/>
            <person name="Radune D."/>
            <person name="Mohamoud Y."/>
            <person name="Shay R."/>
            <person name="Jin S."/>
            <person name="Zhang X."/>
            <person name="Lucey K."/>
            <person name="Ballor N.R."/>
            <person name="Ottesen E."/>
            <person name="Rosenthal R."/>
            <person name="Allen A."/>
            <person name="Leadbetter J.R."/>
            <person name="Paulsen I.T."/>
        </authorList>
    </citation>
    <scope>NUCLEOTIDE SEQUENCE [LARGE SCALE GENOMIC DNA]</scope>
    <source>
        <strain evidence="5">ATCC BAA-888 / DSM 13862 / ZAS-9</strain>
    </source>
</reference>
<dbReference type="KEGG" id="taz:TREAZ_3440"/>
<dbReference type="CDD" id="cd00090">
    <property type="entry name" value="HTH_ARSR"/>
    <property type="match status" value="1"/>
</dbReference>
<dbReference type="Gene3D" id="1.10.10.10">
    <property type="entry name" value="Winged helix-like DNA-binding domain superfamily/Winged helix DNA-binding domain"/>
    <property type="match status" value="1"/>
</dbReference>
<evidence type="ECO:0000256" key="2">
    <source>
        <dbReference type="ARBA" id="ARBA00023163"/>
    </source>
</evidence>
<accession>F5Y7S8</accession>
<protein>
    <submittedName>
        <fullName evidence="4">Galactitol utilization operon repressor</fullName>
    </submittedName>
</protein>
<organism evidence="4 5">
    <name type="scientific">Leadbettera azotonutricia (strain ATCC BAA-888 / DSM 13862 / ZAS-9)</name>
    <name type="common">Treponema azotonutricium</name>
    <dbReference type="NCBI Taxonomy" id="545695"/>
    <lineage>
        <taxon>Bacteria</taxon>
        <taxon>Pseudomonadati</taxon>
        <taxon>Spirochaetota</taxon>
        <taxon>Spirochaetia</taxon>
        <taxon>Spirochaetales</taxon>
        <taxon>Breznakiellaceae</taxon>
        <taxon>Leadbettera</taxon>
    </lineage>
</organism>
<dbReference type="SUPFAM" id="SSF46785">
    <property type="entry name" value="Winged helix' DNA-binding domain"/>
    <property type="match status" value="1"/>
</dbReference>
<dbReference type="InterPro" id="IPR050313">
    <property type="entry name" value="Carb_Metab_HTH_regulators"/>
</dbReference>
<dbReference type="InterPro" id="IPR014036">
    <property type="entry name" value="DeoR-like_C"/>
</dbReference>
<dbReference type="Pfam" id="PF08220">
    <property type="entry name" value="HTH_DeoR"/>
    <property type="match status" value="1"/>
</dbReference>
<name>F5Y7S8_LEAAZ</name>
<dbReference type="InterPro" id="IPR001034">
    <property type="entry name" value="DeoR_HTH"/>
</dbReference>
<dbReference type="SUPFAM" id="SSF100950">
    <property type="entry name" value="NagB/RpiA/CoA transferase-like"/>
    <property type="match status" value="1"/>
</dbReference>
<reference evidence="4 5" key="2">
    <citation type="journal article" date="2011" name="ISME J.">
        <title>RNA-seq reveals cooperative metabolic interactions between two termite-gut spirochete species in co-culture.</title>
        <authorList>
            <person name="Rosenthal A.Z."/>
            <person name="Matson E.G."/>
            <person name="Eldar A."/>
            <person name="Leadbetter J.R."/>
        </authorList>
    </citation>
    <scope>NUCLEOTIDE SEQUENCE [LARGE SCALE GENOMIC DNA]</scope>
    <source>
        <strain evidence="5">ATCC BAA-888 / DSM 13862 / ZAS-9</strain>
    </source>
</reference>
<dbReference type="AlphaFoldDB" id="F5Y7S8"/>
<dbReference type="PANTHER" id="PTHR30363">
    <property type="entry name" value="HTH-TYPE TRANSCRIPTIONAL REGULATOR SRLR-RELATED"/>
    <property type="match status" value="1"/>
</dbReference>
<dbReference type="GO" id="GO:0003700">
    <property type="term" value="F:DNA-binding transcription factor activity"/>
    <property type="evidence" value="ECO:0007669"/>
    <property type="project" value="InterPro"/>
</dbReference>
<dbReference type="OrthoDB" id="308679at2"/>
<dbReference type="InterPro" id="IPR037171">
    <property type="entry name" value="NagB/RpiA_transferase-like"/>
</dbReference>
<keyword evidence="5" id="KW-1185">Reference proteome</keyword>
<dbReference type="InParanoid" id="F5Y7S8"/>
<dbReference type="EMBL" id="CP001841">
    <property type="protein sequence ID" value="AEF80937.1"/>
    <property type="molecule type" value="Genomic_DNA"/>
</dbReference>
<dbReference type="SMART" id="SM00420">
    <property type="entry name" value="HTH_DEOR"/>
    <property type="match status" value="1"/>
</dbReference>
<dbReference type="STRING" id="545695.TREAZ_3440"/>